<sequence>MYHGGDGAGYPPHQPFHWLDVSWESAPPSKRWSISRGINLEKVWQANEKKPLPIMFDNVEHTMQPIENNVKYFTRLVGNQVRFTVLPCYPSWTEVPEDQQVLVTSIIESYFDLQDDQSLDEYREACTAVDRVATDRYRDYKLKAHNHLKPHKSSRPYSKLSVKDW</sequence>
<proteinExistence type="predicted"/>
<protein>
    <recommendedName>
        <fullName evidence="3">Transposase</fullName>
    </recommendedName>
</protein>
<dbReference type="EMBL" id="JBFOLK010000010">
    <property type="protein sequence ID" value="KAL2480741.1"/>
    <property type="molecule type" value="Genomic_DNA"/>
</dbReference>
<evidence type="ECO:0000313" key="1">
    <source>
        <dbReference type="EMBL" id="KAL2480741.1"/>
    </source>
</evidence>
<dbReference type="AlphaFoldDB" id="A0ABD1QX10"/>
<keyword evidence="2" id="KW-1185">Reference proteome</keyword>
<name>A0ABD1QX10_9LAMI</name>
<accession>A0ABD1QX10</accession>
<comment type="caution">
    <text evidence="1">The sequence shown here is derived from an EMBL/GenBank/DDBJ whole genome shotgun (WGS) entry which is preliminary data.</text>
</comment>
<evidence type="ECO:0008006" key="3">
    <source>
        <dbReference type="Google" id="ProtNLM"/>
    </source>
</evidence>
<gene>
    <name evidence="1" type="ORF">Adt_33707</name>
</gene>
<evidence type="ECO:0000313" key="2">
    <source>
        <dbReference type="Proteomes" id="UP001604336"/>
    </source>
</evidence>
<organism evidence="1 2">
    <name type="scientific">Abeliophyllum distichum</name>
    <dbReference type="NCBI Taxonomy" id="126358"/>
    <lineage>
        <taxon>Eukaryota</taxon>
        <taxon>Viridiplantae</taxon>
        <taxon>Streptophyta</taxon>
        <taxon>Embryophyta</taxon>
        <taxon>Tracheophyta</taxon>
        <taxon>Spermatophyta</taxon>
        <taxon>Magnoliopsida</taxon>
        <taxon>eudicotyledons</taxon>
        <taxon>Gunneridae</taxon>
        <taxon>Pentapetalae</taxon>
        <taxon>asterids</taxon>
        <taxon>lamiids</taxon>
        <taxon>Lamiales</taxon>
        <taxon>Oleaceae</taxon>
        <taxon>Forsythieae</taxon>
        <taxon>Abeliophyllum</taxon>
    </lineage>
</organism>
<dbReference type="Proteomes" id="UP001604336">
    <property type="component" value="Unassembled WGS sequence"/>
</dbReference>
<reference evidence="2" key="1">
    <citation type="submission" date="2024-07" db="EMBL/GenBank/DDBJ databases">
        <title>Two chromosome-level genome assemblies of Korean endemic species Abeliophyllum distichum and Forsythia ovata (Oleaceae).</title>
        <authorList>
            <person name="Jang H."/>
        </authorList>
    </citation>
    <scope>NUCLEOTIDE SEQUENCE [LARGE SCALE GENOMIC DNA]</scope>
</reference>